<evidence type="ECO:0000256" key="4">
    <source>
        <dbReference type="ARBA" id="ARBA00022691"/>
    </source>
</evidence>
<name>A0ABV3FX30_9NOCA</name>
<dbReference type="Pfam" id="PF02353">
    <property type="entry name" value="CMAS"/>
    <property type="match status" value="1"/>
</dbReference>
<feature type="compositionally biased region" description="Polar residues" evidence="6">
    <location>
        <begin position="1"/>
        <end position="10"/>
    </location>
</feature>
<dbReference type="EC" id="2.1.1.-" evidence="7"/>
<organism evidence="7 8">
    <name type="scientific">Nocardia aurea</name>
    <dbReference type="NCBI Taxonomy" id="2144174"/>
    <lineage>
        <taxon>Bacteria</taxon>
        <taxon>Bacillati</taxon>
        <taxon>Actinomycetota</taxon>
        <taxon>Actinomycetes</taxon>
        <taxon>Mycobacteriales</taxon>
        <taxon>Nocardiaceae</taxon>
        <taxon>Nocardia</taxon>
    </lineage>
</organism>
<dbReference type="SUPFAM" id="SSF53335">
    <property type="entry name" value="S-adenosyl-L-methionine-dependent methyltransferases"/>
    <property type="match status" value="1"/>
</dbReference>
<feature type="region of interest" description="Disordered" evidence="6">
    <location>
        <begin position="1"/>
        <end position="20"/>
    </location>
</feature>
<evidence type="ECO:0000256" key="5">
    <source>
        <dbReference type="ARBA" id="ARBA00023098"/>
    </source>
</evidence>
<keyword evidence="8" id="KW-1185">Reference proteome</keyword>
<evidence type="ECO:0000256" key="2">
    <source>
        <dbReference type="ARBA" id="ARBA00022603"/>
    </source>
</evidence>
<dbReference type="InterPro" id="IPR050723">
    <property type="entry name" value="CFA/CMAS"/>
</dbReference>
<accession>A0ABV3FX30</accession>
<gene>
    <name evidence="7" type="ORF">AB0I48_20690</name>
</gene>
<dbReference type="PANTHER" id="PTHR43667:SF1">
    <property type="entry name" value="CYCLOPROPANE-FATTY-ACYL-PHOSPHOLIPID SYNTHASE"/>
    <property type="match status" value="1"/>
</dbReference>
<dbReference type="Proteomes" id="UP001551695">
    <property type="component" value="Unassembled WGS sequence"/>
</dbReference>
<proteinExistence type="inferred from homology"/>
<dbReference type="PANTHER" id="PTHR43667">
    <property type="entry name" value="CYCLOPROPANE-FATTY-ACYL-PHOSPHOLIPID SYNTHASE"/>
    <property type="match status" value="1"/>
</dbReference>
<protein>
    <submittedName>
        <fullName evidence="7">Class I SAM-dependent methyltransferase</fullName>
        <ecNumber evidence="7">2.1.1.-</ecNumber>
    </submittedName>
</protein>
<comment type="similarity">
    <text evidence="1">Belongs to the CFA/CMAS family.</text>
</comment>
<keyword evidence="5" id="KW-0443">Lipid metabolism</keyword>
<evidence type="ECO:0000256" key="1">
    <source>
        <dbReference type="ARBA" id="ARBA00010815"/>
    </source>
</evidence>
<dbReference type="EMBL" id="JBFAKC010000009">
    <property type="protein sequence ID" value="MEV0709986.1"/>
    <property type="molecule type" value="Genomic_DNA"/>
</dbReference>
<evidence type="ECO:0000313" key="8">
    <source>
        <dbReference type="Proteomes" id="UP001551695"/>
    </source>
</evidence>
<evidence type="ECO:0000256" key="3">
    <source>
        <dbReference type="ARBA" id="ARBA00022679"/>
    </source>
</evidence>
<evidence type="ECO:0000313" key="7">
    <source>
        <dbReference type="EMBL" id="MEV0709986.1"/>
    </source>
</evidence>
<dbReference type="RefSeq" id="WP_357785759.1">
    <property type="nucleotide sequence ID" value="NZ_JBFAKC010000009.1"/>
</dbReference>
<evidence type="ECO:0000256" key="6">
    <source>
        <dbReference type="SAM" id="MobiDB-lite"/>
    </source>
</evidence>
<dbReference type="GO" id="GO:0032259">
    <property type="term" value="P:methylation"/>
    <property type="evidence" value="ECO:0007669"/>
    <property type="project" value="UniProtKB-KW"/>
</dbReference>
<reference evidence="7 8" key="1">
    <citation type="submission" date="2024-06" db="EMBL/GenBank/DDBJ databases">
        <title>The Natural Products Discovery Center: Release of the First 8490 Sequenced Strains for Exploring Actinobacteria Biosynthetic Diversity.</title>
        <authorList>
            <person name="Kalkreuter E."/>
            <person name="Kautsar S.A."/>
            <person name="Yang D."/>
            <person name="Bader C.D."/>
            <person name="Teijaro C.N."/>
            <person name="Fluegel L."/>
            <person name="Davis C.M."/>
            <person name="Simpson J.R."/>
            <person name="Lauterbach L."/>
            <person name="Steele A.D."/>
            <person name="Gui C."/>
            <person name="Meng S."/>
            <person name="Li G."/>
            <person name="Viehrig K."/>
            <person name="Ye F."/>
            <person name="Su P."/>
            <person name="Kiefer A.F."/>
            <person name="Nichols A."/>
            <person name="Cepeda A.J."/>
            <person name="Yan W."/>
            <person name="Fan B."/>
            <person name="Jiang Y."/>
            <person name="Adhikari A."/>
            <person name="Zheng C.-J."/>
            <person name="Schuster L."/>
            <person name="Cowan T.M."/>
            <person name="Smanski M.J."/>
            <person name="Chevrette M.G."/>
            <person name="De Carvalho L.P.S."/>
            <person name="Shen B."/>
        </authorList>
    </citation>
    <scope>NUCLEOTIDE SEQUENCE [LARGE SCALE GENOMIC DNA]</scope>
    <source>
        <strain evidence="7 8">NPDC050403</strain>
    </source>
</reference>
<dbReference type="CDD" id="cd02440">
    <property type="entry name" value="AdoMet_MTases"/>
    <property type="match status" value="1"/>
</dbReference>
<keyword evidence="2 7" id="KW-0489">Methyltransferase</keyword>
<keyword evidence="3 7" id="KW-0808">Transferase</keyword>
<comment type="caution">
    <text evidence="7">The sequence shown here is derived from an EMBL/GenBank/DDBJ whole genome shotgun (WGS) entry which is preliminary data.</text>
</comment>
<dbReference type="Gene3D" id="3.40.50.150">
    <property type="entry name" value="Vaccinia Virus protein VP39"/>
    <property type="match status" value="1"/>
</dbReference>
<keyword evidence="4" id="KW-0949">S-adenosyl-L-methionine</keyword>
<dbReference type="InterPro" id="IPR029063">
    <property type="entry name" value="SAM-dependent_MTases_sf"/>
</dbReference>
<sequence>MSVDSVTADSVSGPGAIADTNQHYDLDPDIFGQFLDPLRKYSAGRYLSEHDTLEQAQRNKLRFVADRLGLRGGERLLDIGCGWGSLILYMAAELRCETLGVSPAPRQHGYIAEQAAARGVADLVRTRVGHFERLDLPARGFDAVTMLGSIVHMPDLDEVFRRARAVLRRDGRLYVSESCFRNAAIRARFDDRAGTDFVRDDIFGWGDLRPLSDLVTAAENAGFSMISVDDLTEDYHRTIEDWIANVEANAATIDAHGAGTAQRLRRYLEIANAGWGYTTKHYALVCRNGR</sequence>
<dbReference type="GO" id="GO:0008168">
    <property type="term" value="F:methyltransferase activity"/>
    <property type="evidence" value="ECO:0007669"/>
    <property type="project" value="UniProtKB-KW"/>
</dbReference>